<evidence type="ECO:0000313" key="2">
    <source>
        <dbReference type="EMBL" id="CAD7279713.1"/>
    </source>
</evidence>
<reference evidence="2" key="1">
    <citation type="submission" date="2020-11" db="EMBL/GenBank/DDBJ databases">
        <authorList>
            <person name="Tran Van P."/>
        </authorList>
    </citation>
    <scope>NUCLEOTIDE SEQUENCE</scope>
</reference>
<sequence>MSAERPDRPSGSLGITLPDWMKRKAPDRYAFDDTPFSPPSPADEYFLIKYPFGAEAPKKSSYEKLNSASGFEKIGSADAFGPAGSDTVKQSQGRSCTGGKEEKVRRNSAVTVLPSGEIAVKTYAQAAKKSSDPGTYYSSVRLDDVGGANFSGMNLSPAAESSLPEDSSDTESGATGSAISAATGYLPCGGIASTLLGSIGHSLASGAPVLKDYFHHHELSDGETSPANESDRALVRRRRIGVPTYGGVTNPFFTDDGSTMKVFSGLYQNSENTGPVAEVDDLNKSLKKYSGSGELGSSIAGNRSSSAYDSQHLGFLQQAGASDSEMDNTPRVDKNQKRRWVPKPSKQRELNLFAPCSS</sequence>
<feature type="region of interest" description="Disordered" evidence="1">
    <location>
        <begin position="76"/>
        <end position="109"/>
    </location>
</feature>
<dbReference type="OrthoDB" id="8192147at2759"/>
<proteinExistence type="predicted"/>
<protein>
    <submittedName>
        <fullName evidence="2">Uncharacterized protein</fullName>
    </submittedName>
</protein>
<dbReference type="Proteomes" id="UP000678499">
    <property type="component" value="Unassembled WGS sequence"/>
</dbReference>
<gene>
    <name evidence="2" type="ORF">NMOB1V02_LOCUS7381</name>
</gene>
<organism evidence="2">
    <name type="scientific">Notodromas monacha</name>
    <dbReference type="NCBI Taxonomy" id="399045"/>
    <lineage>
        <taxon>Eukaryota</taxon>
        <taxon>Metazoa</taxon>
        <taxon>Ecdysozoa</taxon>
        <taxon>Arthropoda</taxon>
        <taxon>Crustacea</taxon>
        <taxon>Oligostraca</taxon>
        <taxon>Ostracoda</taxon>
        <taxon>Podocopa</taxon>
        <taxon>Podocopida</taxon>
        <taxon>Cypridocopina</taxon>
        <taxon>Cypridoidea</taxon>
        <taxon>Cyprididae</taxon>
        <taxon>Notodromas</taxon>
    </lineage>
</organism>
<dbReference type="EMBL" id="CAJPEX010001762">
    <property type="protein sequence ID" value="CAG0919865.1"/>
    <property type="molecule type" value="Genomic_DNA"/>
</dbReference>
<feature type="region of interest" description="Disordered" evidence="1">
    <location>
        <begin position="317"/>
        <end position="358"/>
    </location>
</feature>
<keyword evidence="3" id="KW-1185">Reference proteome</keyword>
<feature type="region of interest" description="Disordered" evidence="1">
    <location>
        <begin position="156"/>
        <end position="175"/>
    </location>
</feature>
<dbReference type="AlphaFoldDB" id="A0A7R9BTE6"/>
<name>A0A7R9BTE6_9CRUS</name>
<dbReference type="EMBL" id="OA883799">
    <property type="protein sequence ID" value="CAD7279713.1"/>
    <property type="molecule type" value="Genomic_DNA"/>
</dbReference>
<accession>A0A7R9BTE6</accession>
<evidence type="ECO:0000256" key="1">
    <source>
        <dbReference type="SAM" id="MobiDB-lite"/>
    </source>
</evidence>
<evidence type="ECO:0000313" key="3">
    <source>
        <dbReference type="Proteomes" id="UP000678499"/>
    </source>
</evidence>